<dbReference type="SUPFAM" id="SSF53335">
    <property type="entry name" value="S-adenosyl-L-methionine-dependent methyltransferases"/>
    <property type="match status" value="1"/>
</dbReference>
<dbReference type="EMBL" id="BAAAZD010000002">
    <property type="protein sequence ID" value="GAA4007316.1"/>
    <property type="molecule type" value="Genomic_DNA"/>
</dbReference>
<sequence>MLAALCEGSNKAPTFPNDFSRGNRMRRTFLLAASAALAATAATAALQRSPSLPAAEQKALAAAVANPARSDANRARDKYRSPAATLSFFGVRPKQTVVELFPGGGWYSEVIAPYVLNGGGTYYVAAPNDRALGGFKRLVEKDAALYGRARQVTFPVMQAGQAGVPNGSADVVLTFRNVHNWAMGDQPYADVAFKQIFAMLKPGGVLGVEEHRLPESADSAREKASGYLKVSTVRRLAEQAGFRYAGSSEINANRKDTANWPDGVWTLPPTLRLGDKDRAKYLAIGESDRMTLRFVKPR</sequence>
<dbReference type="InterPro" id="IPR029063">
    <property type="entry name" value="SAM-dependent_MTases_sf"/>
</dbReference>
<comment type="caution">
    <text evidence="1">The sequence shown here is derived from an EMBL/GenBank/DDBJ whole genome shotgun (WGS) entry which is preliminary data.</text>
</comment>
<proteinExistence type="predicted"/>
<dbReference type="PIRSF" id="PIRSF031679">
    <property type="entry name" value="Mtase_Alr7345_prd"/>
    <property type="match status" value="1"/>
</dbReference>
<dbReference type="GO" id="GO:0008168">
    <property type="term" value="F:methyltransferase activity"/>
    <property type="evidence" value="ECO:0007669"/>
    <property type="project" value="UniProtKB-KW"/>
</dbReference>
<organism evidence="1 2">
    <name type="scientific">Sphingomonas humi</name>
    <dbReference type="NCBI Taxonomy" id="335630"/>
    <lineage>
        <taxon>Bacteria</taxon>
        <taxon>Pseudomonadati</taxon>
        <taxon>Pseudomonadota</taxon>
        <taxon>Alphaproteobacteria</taxon>
        <taxon>Sphingomonadales</taxon>
        <taxon>Sphingomonadaceae</taxon>
        <taxon>Sphingomonas</taxon>
    </lineage>
</organism>
<gene>
    <name evidence="1" type="ORF">GCM10022211_20670</name>
</gene>
<keyword evidence="2" id="KW-1185">Reference proteome</keyword>
<dbReference type="InterPro" id="IPR016980">
    <property type="entry name" value="S-AdoMet-dep_MeTrfase_Alr7345"/>
</dbReference>
<dbReference type="Proteomes" id="UP001501310">
    <property type="component" value="Unassembled WGS sequence"/>
</dbReference>
<keyword evidence="1" id="KW-0489">Methyltransferase</keyword>
<reference evidence="2" key="1">
    <citation type="journal article" date="2019" name="Int. J. Syst. Evol. Microbiol.">
        <title>The Global Catalogue of Microorganisms (GCM) 10K type strain sequencing project: providing services to taxonomists for standard genome sequencing and annotation.</title>
        <authorList>
            <consortium name="The Broad Institute Genomics Platform"/>
            <consortium name="The Broad Institute Genome Sequencing Center for Infectious Disease"/>
            <person name="Wu L."/>
            <person name="Ma J."/>
        </authorList>
    </citation>
    <scope>NUCLEOTIDE SEQUENCE [LARGE SCALE GENOMIC DNA]</scope>
    <source>
        <strain evidence="2">JCM 16603</strain>
    </source>
</reference>
<dbReference type="GO" id="GO:0032259">
    <property type="term" value="P:methylation"/>
    <property type="evidence" value="ECO:0007669"/>
    <property type="project" value="UniProtKB-KW"/>
</dbReference>
<protein>
    <submittedName>
        <fullName evidence="1">Class I SAM-dependent methyltransferase</fullName>
    </submittedName>
</protein>
<evidence type="ECO:0000313" key="1">
    <source>
        <dbReference type="EMBL" id="GAA4007316.1"/>
    </source>
</evidence>
<dbReference type="Gene3D" id="3.40.50.150">
    <property type="entry name" value="Vaccinia Virus protein VP39"/>
    <property type="match status" value="1"/>
</dbReference>
<name>A0ABP7S6M4_9SPHN</name>
<accession>A0ABP7S6M4</accession>
<keyword evidence="1" id="KW-0808">Transferase</keyword>
<evidence type="ECO:0000313" key="2">
    <source>
        <dbReference type="Proteomes" id="UP001501310"/>
    </source>
</evidence>